<feature type="compositionally biased region" description="Pro residues" evidence="1">
    <location>
        <begin position="193"/>
        <end position="211"/>
    </location>
</feature>
<evidence type="ECO:0000259" key="2">
    <source>
        <dbReference type="SMART" id="SM00507"/>
    </source>
</evidence>
<dbReference type="GO" id="GO:0004519">
    <property type="term" value="F:endonuclease activity"/>
    <property type="evidence" value="ECO:0007669"/>
    <property type="project" value="InterPro"/>
</dbReference>
<dbReference type="GO" id="GO:0008270">
    <property type="term" value="F:zinc ion binding"/>
    <property type="evidence" value="ECO:0007669"/>
    <property type="project" value="InterPro"/>
</dbReference>
<feature type="compositionally biased region" description="Basic and acidic residues" evidence="1">
    <location>
        <begin position="481"/>
        <end position="491"/>
    </location>
</feature>
<dbReference type="InterPro" id="IPR003615">
    <property type="entry name" value="HNH_nuc"/>
</dbReference>
<feature type="domain" description="HNH nuclease" evidence="2">
    <location>
        <begin position="405"/>
        <end position="455"/>
    </location>
</feature>
<dbReference type="AlphaFoldDB" id="A0A917G135"/>
<reference evidence="3" key="1">
    <citation type="journal article" date="2014" name="Int. J. Syst. Evol. Microbiol.">
        <title>Complete genome sequence of Corynebacterium casei LMG S-19264T (=DSM 44701T), isolated from a smear-ripened cheese.</title>
        <authorList>
            <consortium name="US DOE Joint Genome Institute (JGI-PGF)"/>
            <person name="Walter F."/>
            <person name="Albersmeier A."/>
            <person name="Kalinowski J."/>
            <person name="Ruckert C."/>
        </authorList>
    </citation>
    <scope>NUCLEOTIDE SEQUENCE</scope>
    <source>
        <strain evidence="3">CCM 7905</strain>
    </source>
</reference>
<evidence type="ECO:0000313" key="3">
    <source>
        <dbReference type="EMBL" id="GGG17567.1"/>
    </source>
</evidence>
<keyword evidence="4" id="KW-1185">Reference proteome</keyword>
<dbReference type="Gene3D" id="1.10.30.50">
    <property type="match status" value="1"/>
</dbReference>
<comment type="caution">
    <text evidence="3">The sequence shown here is derived from an EMBL/GenBank/DDBJ whole genome shotgun (WGS) entry which is preliminary data.</text>
</comment>
<dbReference type="GO" id="GO:0003676">
    <property type="term" value="F:nucleic acid binding"/>
    <property type="evidence" value="ECO:0007669"/>
    <property type="project" value="InterPro"/>
</dbReference>
<name>A0A917G135_9NOCA</name>
<accession>A0A917G135</accession>
<dbReference type="SMART" id="SM00507">
    <property type="entry name" value="HNHc"/>
    <property type="match status" value="1"/>
</dbReference>
<evidence type="ECO:0000256" key="1">
    <source>
        <dbReference type="SAM" id="MobiDB-lite"/>
    </source>
</evidence>
<dbReference type="RefSeq" id="WP_188546043.1">
    <property type="nucleotide sequence ID" value="NZ_BMCU01000003.1"/>
</dbReference>
<proteinExistence type="predicted"/>
<reference evidence="3" key="2">
    <citation type="submission" date="2020-09" db="EMBL/GenBank/DDBJ databases">
        <authorList>
            <person name="Sun Q."/>
            <person name="Sedlacek I."/>
        </authorList>
    </citation>
    <scope>NUCLEOTIDE SEQUENCE</scope>
    <source>
        <strain evidence="3">CCM 7905</strain>
    </source>
</reference>
<dbReference type="CDD" id="cd00085">
    <property type="entry name" value="HNHc"/>
    <property type="match status" value="1"/>
</dbReference>
<dbReference type="Proteomes" id="UP000654257">
    <property type="component" value="Unassembled WGS sequence"/>
</dbReference>
<feature type="compositionally biased region" description="Basic and acidic residues" evidence="1">
    <location>
        <begin position="158"/>
        <end position="189"/>
    </location>
</feature>
<feature type="region of interest" description="Disordered" evidence="1">
    <location>
        <begin position="475"/>
        <end position="499"/>
    </location>
</feature>
<feature type="region of interest" description="Disordered" evidence="1">
    <location>
        <begin position="158"/>
        <end position="214"/>
    </location>
</feature>
<protein>
    <recommendedName>
        <fullName evidence="2">HNH nuclease domain-containing protein</fullName>
    </recommendedName>
</protein>
<evidence type="ECO:0000313" key="4">
    <source>
        <dbReference type="Proteomes" id="UP000654257"/>
    </source>
</evidence>
<feature type="region of interest" description="Disordered" evidence="1">
    <location>
        <begin position="297"/>
        <end position="357"/>
    </location>
</feature>
<organism evidence="3 4">
    <name type="scientific">Rhodococcoides trifolii</name>
    <dbReference type="NCBI Taxonomy" id="908250"/>
    <lineage>
        <taxon>Bacteria</taxon>
        <taxon>Bacillati</taxon>
        <taxon>Actinomycetota</taxon>
        <taxon>Actinomycetes</taxon>
        <taxon>Mycobacteriales</taxon>
        <taxon>Nocardiaceae</taxon>
        <taxon>Rhodococcoides</taxon>
    </lineage>
</organism>
<dbReference type="InterPro" id="IPR002711">
    <property type="entry name" value="HNH"/>
</dbReference>
<dbReference type="Pfam" id="PF01844">
    <property type="entry name" value="HNH"/>
    <property type="match status" value="1"/>
</dbReference>
<dbReference type="EMBL" id="BMCU01000003">
    <property type="protein sequence ID" value="GGG17567.1"/>
    <property type="molecule type" value="Genomic_DNA"/>
</dbReference>
<gene>
    <name evidence="3" type="ORF">GCM10007304_34570</name>
</gene>
<sequence>MKELGDFTDVDDRQLVVDAVTLAERENTVTAQKLAYLAEIDRRGLAIPLGASSITRWWARGTRVTDGNAAKQIEHAHWLCAWPMVHQSLFVAEVHLAHTVAIHDGLDAVIAADPGLSVERVATIVEDLLDVARTGTAHTIGRRATTLALAAARDARERAEKAHADAEKARAAAEEERRRADEEARRKDSGNPSPSPTPEPDPQPLPKPPVPASEDATLNRLTIHSLANGRNQIQGNLDTLTTDKLKASLNVHSAPTPGPDGERDPRPAAQRTADALAILLDRDVTGSGRPTFAGTIDLAALTRRNPADTDTDPTDSDSGPDATGPSTSGIAPDAGRIPPAFTTPPTGTDTGTGTGDWPFQLAWTGPVSHALALLVTCDAHIDPIVVDGAGVPLAMGRTVRTVTADQRTAVTVRDRCCIMCGRPPQWCQVHHLVHWAHGGPTDLDNLALLCGECHRHVHQHGWEIVLGDDRHPRIIPPATLDPERQPTETYHRQRRRNAA</sequence>